<protein>
    <submittedName>
        <fullName evidence="5">Alpha-ketoglutarate-dependent taurine dioxygenase</fullName>
    </submittedName>
</protein>
<dbReference type="Pfam" id="PF02668">
    <property type="entry name" value="TauD"/>
    <property type="match status" value="1"/>
</dbReference>
<keyword evidence="5" id="KW-0223">Dioxygenase</keyword>
<dbReference type="Gene3D" id="3.60.130.10">
    <property type="entry name" value="Clavaminate synthase-like"/>
    <property type="match status" value="1"/>
</dbReference>
<dbReference type="InterPro" id="IPR050411">
    <property type="entry name" value="AlphaKG_dependent_hydroxylases"/>
</dbReference>
<dbReference type="Proteomes" id="UP000248729">
    <property type="component" value="Unassembled WGS sequence"/>
</dbReference>
<comment type="caution">
    <text evidence="5">The sequence shown here is derived from an EMBL/GenBank/DDBJ whole genome shotgun (WGS) entry which is preliminary data.</text>
</comment>
<dbReference type="GO" id="GO:0016706">
    <property type="term" value="F:2-oxoglutarate-dependent dioxygenase activity"/>
    <property type="evidence" value="ECO:0007669"/>
    <property type="project" value="UniProtKB-ARBA"/>
</dbReference>
<organism evidence="5 6">
    <name type="scientific">Vibrio diazotrophicus</name>
    <dbReference type="NCBI Taxonomy" id="685"/>
    <lineage>
        <taxon>Bacteria</taxon>
        <taxon>Pseudomonadati</taxon>
        <taxon>Pseudomonadota</taxon>
        <taxon>Gammaproteobacteria</taxon>
        <taxon>Vibrionales</taxon>
        <taxon>Vibrionaceae</taxon>
        <taxon>Vibrio</taxon>
    </lineage>
</organism>
<dbReference type="GeneID" id="94027038"/>
<dbReference type="GO" id="GO:0017000">
    <property type="term" value="P:antibiotic biosynthetic process"/>
    <property type="evidence" value="ECO:0007669"/>
    <property type="project" value="UniProtKB-KW"/>
</dbReference>
<evidence type="ECO:0000256" key="2">
    <source>
        <dbReference type="ARBA" id="ARBA00023002"/>
    </source>
</evidence>
<dbReference type="RefSeq" id="WP_042485924.1">
    <property type="nucleotide sequence ID" value="NZ_CBCRWT010000063.1"/>
</dbReference>
<dbReference type="PANTHER" id="PTHR10696:SF56">
    <property type="entry name" value="TAUD_TFDA-LIKE DOMAIN-CONTAINING PROTEIN"/>
    <property type="match status" value="1"/>
</dbReference>
<feature type="domain" description="TauD/TfdA-like" evidence="4">
    <location>
        <begin position="22"/>
        <end position="294"/>
    </location>
</feature>
<keyword evidence="2" id="KW-0560">Oxidoreductase</keyword>
<evidence type="ECO:0000313" key="5">
    <source>
        <dbReference type="EMBL" id="RAS65290.1"/>
    </source>
</evidence>
<evidence type="ECO:0000313" key="6">
    <source>
        <dbReference type="Proteomes" id="UP000248729"/>
    </source>
</evidence>
<evidence type="ECO:0000256" key="3">
    <source>
        <dbReference type="ARBA" id="ARBA00023194"/>
    </source>
</evidence>
<name>A0A329ELI1_VIBDI</name>
<dbReference type="SUPFAM" id="SSF51197">
    <property type="entry name" value="Clavaminate synthase-like"/>
    <property type="match status" value="1"/>
</dbReference>
<evidence type="ECO:0000256" key="1">
    <source>
        <dbReference type="ARBA" id="ARBA00001954"/>
    </source>
</evidence>
<evidence type="ECO:0000259" key="4">
    <source>
        <dbReference type="Pfam" id="PF02668"/>
    </source>
</evidence>
<dbReference type="EMBL" id="QLTR01000007">
    <property type="protein sequence ID" value="RAS65290.1"/>
    <property type="molecule type" value="Genomic_DNA"/>
</dbReference>
<dbReference type="InterPro" id="IPR003819">
    <property type="entry name" value="TauD/TfdA-like"/>
</dbReference>
<dbReference type="AlphaFoldDB" id="A0A329ELI1"/>
<proteinExistence type="predicted"/>
<keyword evidence="3" id="KW-0045">Antibiotic biosynthesis</keyword>
<dbReference type="PANTHER" id="PTHR10696">
    <property type="entry name" value="GAMMA-BUTYROBETAINE HYDROXYLASE-RELATED"/>
    <property type="match status" value="1"/>
</dbReference>
<comment type="cofactor">
    <cofactor evidence="1">
        <name>Fe(2+)</name>
        <dbReference type="ChEBI" id="CHEBI:29033"/>
    </cofactor>
</comment>
<sequence>MNISSTNHSPESGLVIQANSETPLTEIDPGYILEMLADKGYVLFRGFPNSIEIFTDLVKSLSSSLSLDPARSFDGDAAQKVDAGTDKVGLHCENGNSPFWPDLCWFYCNVAPQRGSQTTVCDGQAVYKQMDDELKAAFQQEIKYSRKVDKTKWQRYALHASLARGKQVESIDDITIDDLKELVNDPNSSEIHLLDDGSIEYIFKTNPVRSSAVNKALTNNFANSIFGPSNHYASPVITYSNGNSIPSEQLDRMESLCERLTCNIDWEQGDILLIDNTRVMHGRRKIEDTERLIFNALSYI</sequence>
<gene>
    <name evidence="5" type="ORF">DET48_1072</name>
</gene>
<accession>A0A329ELI1</accession>
<reference evidence="5 6" key="1">
    <citation type="submission" date="2018-06" db="EMBL/GenBank/DDBJ databases">
        <title>Freshwater and sediment microbial communities from various areas in North America, analyzing microbe dynamics in response to fracking.</title>
        <authorList>
            <person name="Lamendella R."/>
        </authorList>
    </citation>
    <scope>NUCLEOTIDE SEQUENCE [LARGE SCALE GENOMIC DNA]</scope>
    <source>
        <strain evidence="5 6">99A</strain>
    </source>
</reference>
<dbReference type="InterPro" id="IPR042098">
    <property type="entry name" value="TauD-like_sf"/>
</dbReference>